<protein>
    <submittedName>
        <fullName evidence="2">Uncharacterized protein</fullName>
    </submittedName>
</protein>
<proteinExistence type="predicted"/>
<accession>A0A9Q1GGW3</accession>
<feature type="compositionally biased region" description="Polar residues" evidence="1">
    <location>
        <begin position="46"/>
        <end position="61"/>
    </location>
</feature>
<organism evidence="2 3">
    <name type="scientific">Carnegiea gigantea</name>
    <dbReference type="NCBI Taxonomy" id="171969"/>
    <lineage>
        <taxon>Eukaryota</taxon>
        <taxon>Viridiplantae</taxon>
        <taxon>Streptophyta</taxon>
        <taxon>Embryophyta</taxon>
        <taxon>Tracheophyta</taxon>
        <taxon>Spermatophyta</taxon>
        <taxon>Magnoliopsida</taxon>
        <taxon>eudicotyledons</taxon>
        <taxon>Gunneridae</taxon>
        <taxon>Pentapetalae</taxon>
        <taxon>Caryophyllales</taxon>
        <taxon>Cactineae</taxon>
        <taxon>Cactaceae</taxon>
        <taxon>Cactoideae</taxon>
        <taxon>Echinocereeae</taxon>
        <taxon>Carnegiea</taxon>
    </lineage>
</organism>
<evidence type="ECO:0000313" key="3">
    <source>
        <dbReference type="Proteomes" id="UP001153076"/>
    </source>
</evidence>
<dbReference type="AlphaFoldDB" id="A0A9Q1GGW3"/>
<dbReference type="Proteomes" id="UP001153076">
    <property type="component" value="Unassembled WGS sequence"/>
</dbReference>
<keyword evidence="3" id="KW-1185">Reference proteome</keyword>
<feature type="compositionally biased region" description="Basic and acidic residues" evidence="1">
    <location>
        <begin position="8"/>
        <end position="18"/>
    </location>
</feature>
<comment type="caution">
    <text evidence="2">The sequence shown here is derived from an EMBL/GenBank/DDBJ whole genome shotgun (WGS) entry which is preliminary data.</text>
</comment>
<reference evidence="2" key="1">
    <citation type="submission" date="2022-04" db="EMBL/GenBank/DDBJ databases">
        <title>Carnegiea gigantea Genome sequencing and assembly v2.</title>
        <authorList>
            <person name="Copetti D."/>
            <person name="Sanderson M.J."/>
            <person name="Burquez A."/>
            <person name="Wojciechowski M.F."/>
        </authorList>
    </citation>
    <scope>NUCLEOTIDE SEQUENCE</scope>
    <source>
        <strain evidence="2">SGP5-SGP5p</strain>
        <tissue evidence="2">Aerial part</tissue>
    </source>
</reference>
<sequence>MDLQDPCYSKEELQREAVSEAQAQVEPSAMLSECSGSSGDAKCSASGKSSSPETAETSDSGPRSPVTHLVRSFMNSMVYQPHHRIIKSNQTISELRLENDDLFHKAITPINHVIEREMFYREVPANEFQQASYRLSKLETHSQIPGMNGESSKAISSASYSSFALLLNS</sequence>
<gene>
    <name evidence="2" type="ORF">Cgig2_013702</name>
</gene>
<dbReference type="EMBL" id="JAKOGI010003255">
    <property type="protein sequence ID" value="KAJ8420652.1"/>
    <property type="molecule type" value="Genomic_DNA"/>
</dbReference>
<feature type="region of interest" description="Disordered" evidence="1">
    <location>
        <begin position="1"/>
        <end position="67"/>
    </location>
</feature>
<evidence type="ECO:0000313" key="2">
    <source>
        <dbReference type="EMBL" id="KAJ8420652.1"/>
    </source>
</evidence>
<evidence type="ECO:0000256" key="1">
    <source>
        <dbReference type="SAM" id="MobiDB-lite"/>
    </source>
</evidence>
<name>A0A9Q1GGW3_9CARY</name>